<comment type="catalytic activity">
    <reaction evidence="10">
        <text>L-tyrosyl-[protein] + ATP = O-phospho-L-tyrosyl-[protein] + ADP + H(+)</text>
        <dbReference type="Rhea" id="RHEA:10596"/>
        <dbReference type="Rhea" id="RHEA-COMP:10136"/>
        <dbReference type="Rhea" id="RHEA-COMP:20101"/>
        <dbReference type="ChEBI" id="CHEBI:15378"/>
        <dbReference type="ChEBI" id="CHEBI:30616"/>
        <dbReference type="ChEBI" id="CHEBI:46858"/>
        <dbReference type="ChEBI" id="CHEBI:61978"/>
        <dbReference type="ChEBI" id="CHEBI:456216"/>
        <dbReference type="EC" id="2.7.12.1"/>
    </reaction>
</comment>
<dbReference type="InterPro" id="IPR017441">
    <property type="entry name" value="Protein_kinase_ATP_BS"/>
</dbReference>
<evidence type="ECO:0000256" key="10">
    <source>
        <dbReference type="ARBA" id="ARBA00051680"/>
    </source>
</evidence>
<dbReference type="PANTHER" id="PTHR45646:SF11">
    <property type="entry name" value="SERINE_THREONINE-PROTEIN KINASE DOA"/>
    <property type="match status" value="1"/>
</dbReference>
<dbReference type="EC" id="2.7.12.1" evidence="1"/>
<comment type="catalytic activity">
    <reaction evidence="9">
        <text>L-threonyl-[protein] + ATP = O-phospho-L-threonyl-[protein] + ADP + H(+)</text>
        <dbReference type="Rhea" id="RHEA:46608"/>
        <dbReference type="Rhea" id="RHEA-COMP:11060"/>
        <dbReference type="Rhea" id="RHEA-COMP:11605"/>
        <dbReference type="ChEBI" id="CHEBI:15378"/>
        <dbReference type="ChEBI" id="CHEBI:30013"/>
        <dbReference type="ChEBI" id="CHEBI:30616"/>
        <dbReference type="ChEBI" id="CHEBI:61977"/>
        <dbReference type="ChEBI" id="CHEBI:456216"/>
        <dbReference type="EC" id="2.7.12.1"/>
    </reaction>
</comment>
<dbReference type="GO" id="GO:0005524">
    <property type="term" value="F:ATP binding"/>
    <property type="evidence" value="ECO:0007669"/>
    <property type="project" value="UniProtKB-UniRule"/>
</dbReference>
<dbReference type="SMART" id="SM00220">
    <property type="entry name" value="S_TKc"/>
    <property type="match status" value="1"/>
</dbReference>
<name>A0A0H1BIP1_9EURO</name>
<keyword evidence="15" id="KW-1185">Reference proteome</keyword>
<feature type="region of interest" description="Disordered" evidence="12">
    <location>
        <begin position="214"/>
        <end position="251"/>
    </location>
</feature>
<evidence type="ECO:0000256" key="12">
    <source>
        <dbReference type="SAM" id="MobiDB-lite"/>
    </source>
</evidence>
<dbReference type="Pfam" id="PF00069">
    <property type="entry name" value="Pkinase"/>
    <property type="match status" value="1"/>
</dbReference>
<dbReference type="InterPro" id="IPR011009">
    <property type="entry name" value="Kinase-like_dom_sf"/>
</dbReference>
<keyword evidence="2" id="KW-0723">Serine/threonine-protein kinase</keyword>
<keyword evidence="6 11" id="KW-0067">ATP-binding</keyword>
<keyword evidence="3" id="KW-0808">Transferase</keyword>
<evidence type="ECO:0000256" key="1">
    <source>
        <dbReference type="ARBA" id="ARBA00013203"/>
    </source>
</evidence>
<feature type="compositionally biased region" description="Low complexity" evidence="12">
    <location>
        <begin position="1"/>
        <end position="11"/>
    </location>
</feature>
<evidence type="ECO:0000256" key="9">
    <source>
        <dbReference type="ARBA" id="ARBA00049308"/>
    </source>
</evidence>
<organism evidence="14 15">
    <name type="scientific">Blastomyces silverae</name>
    <dbReference type="NCBI Taxonomy" id="2060906"/>
    <lineage>
        <taxon>Eukaryota</taxon>
        <taxon>Fungi</taxon>
        <taxon>Dikarya</taxon>
        <taxon>Ascomycota</taxon>
        <taxon>Pezizomycotina</taxon>
        <taxon>Eurotiomycetes</taxon>
        <taxon>Eurotiomycetidae</taxon>
        <taxon>Onygenales</taxon>
        <taxon>Ajellomycetaceae</taxon>
        <taxon>Blastomyces</taxon>
    </lineage>
</organism>
<dbReference type="InterPro" id="IPR008271">
    <property type="entry name" value="Ser/Thr_kinase_AS"/>
</dbReference>
<dbReference type="FunFam" id="1.10.510.10:FF:000612">
    <property type="entry name" value="Serine/threonine-protein kinase AFC2"/>
    <property type="match status" value="1"/>
</dbReference>
<dbReference type="Gene3D" id="3.30.200.20">
    <property type="entry name" value="Phosphorylase Kinase, domain 1"/>
    <property type="match status" value="1"/>
</dbReference>
<dbReference type="InterPro" id="IPR000719">
    <property type="entry name" value="Prot_kinase_dom"/>
</dbReference>
<dbReference type="CDD" id="cd14134">
    <property type="entry name" value="PKc_CLK"/>
    <property type="match status" value="1"/>
</dbReference>
<feature type="domain" description="Protein kinase" evidence="13">
    <location>
        <begin position="342"/>
        <end position="680"/>
    </location>
</feature>
<evidence type="ECO:0000256" key="6">
    <source>
        <dbReference type="ARBA" id="ARBA00022840"/>
    </source>
</evidence>
<feature type="compositionally biased region" description="Polar residues" evidence="12">
    <location>
        <begin position="96"/>
        <end position="111"/>
    </location>
</feature>
<gene>
    <name evidence="14" type="ORF">EMPG_13469</name>
</gene>
<feature type="compositionally biased region" description="Polar residues" evidence="12">
    <location>
        <begin position="219"/>
        <end position="251"/>
    </location>
</feature>
<evidence type="ECO:0000313" key="14">
    <source>
        <dbReference type="EMBL" id="KLJ11230.1"/>
    </source>
</evidence>
<dbReference type="InterPro" id="IPR051175">
    <property type="entry name" value="CLK_kinases"/>
</dbReference>
<dbReference type="GO" id="GO:0005634">
    <property type="term" value="C:nucleus"/>
    <property type="evidence" value="ECO:0007669"/>
    <property type="project" value="TreeGrafter"/>
</dbReference>
<feature type="region of interest" description="Disordered" evidence="12">
    <location>
        <begin position="137"/>
        <end position="173"/>
    </location>
</feature>
<evidence type="ECO:0000259" key="13">
    <source>
        <dbReference type="PROSITE" id="PS50011"/>
    </source>
</evidence>
<feature type="region of interest" description="Disordered" evidence="12">
    <location>
        <begin position="1"/>
        <end position="121"/>
    </location>
</feature>
<dbReference type="SUPFAM" id="SSF56112">
    <property type="entry name" value="Protein kinase-like (PK-like)"/>
    <property type="match status" value="1"/>
</dbReference>
<evidence type="ECO:0000256" key="4">
    <source>
        <dbReference type="ARBA" id="ARBA00022741"/>
    </source>
</evidence>
<dbReference type="EMBL" id="LDEV01001682">
    <property type="protein sequence ID" value="KLJ11230.1"/>
    <property type="molecule type" value="Genomic_DNA"/>
</dbReference>
<dbReference type="Proteomes" id="UP000053573">
    <property type="component" value="Unassembled WGS sequence"/>
</dbReference>
<dbReference type="PANTHER" id="PTHR45646">
    <property type="entry name" value="SERINE/THREONINE-PROTEIN KINASE DOA-RELATED"/>
    <property type="match status" value="1"/>
</dbReference>
<proteinExistence type="inferred from homology"/>
<dbReference type="GO" id="GO:0004712">
    <property type="term" value="F:protein serine/threonine/tyrosine kinase activity"/>
    <property type="evidence" value="ECO:0007669"/>
    <property type="project" value="UniProtKB-EC"/>
</dbReference>
<dbReference type="PROSITE" id="PS00107">
    <property type="entry name" value="PROTEIN_KINASE_ATP"/>
    <property type="match status" value="1"/>
</dbReference>
<evidence type="ECO:0000313" key="15">
    <source>
        <dbReference type="Proteomes" id="UP000053573"/>
    </source>
</evidence>
<evidence type="ECO:0000256" key="7">
    <source>
        <dbReference type="ARBA" id="ARBA00037966"/>
    </source>
</evidence>
<evidence type="ECO:0000256" key="8">
    <source>
        <dbReference type="ARBA" id="ARBA00049003"/>
    </source>
</evidence>
<dbReference type="AlphaFoldDB" id="A0A0H1BIP1"/>
<dbReference type="GO" id="GO:0004674">
    <property type="term" value="F:protein serine/threonine kinase activity"/>
    <property type="evidence" value="ECO:0007669"/>
    <property type="project" value="UniProtKB-KW"/>
</dbReference>
<feature type="compositionally biased region" description="Polar residues" evidence="12">
    <location>
        <begin position="148"/>
        <end position="169"/>
    </location>
</feature>
<reference evidence="15" key="1">
    <citation type="journal article" date="2015" name="PLoS Genet.">
        <title>The dynamic genome and transcriptome of the human fungal pathogen Blastomyces and close relative Emmonsia.</title>
        <authorList>
            <person name="Munoz J.F."/>
            <person name="Gauthier G.M."/>
            <person name="Desjardins C.A."/>
            <person name="Gallo J.E."/>
            <person name="Holder J."/>
            <person name="Sullivan T.D."/>
            <person name="Marty A.J."/>
            <person name="Carmen J.C."/>
            <person name="Chen Z."/>
            <person name="Ding L."/>
            <person name="Gujja S."/>
            <person name="Magrini V."/>
            <person name="Misas E."/>
            <person name="Mitreva M."/>
            <person name="Priest M."/>
            <person name="Saif S."/>
            <person name="Whiston E.A."/>
            <person name="Young S."/>
            <person name="Zeng Q."/>
            <person name="Goldman W.E."/>
            <person name="Mardis E.R."/>
            <person name="Taylor J.W."/>
            <person name="McEwen J.G."/>
            <person name="Clay O.K."/>
            <person name="Klein B.S."/>
            <person name="Cuomo C.A."/>
        </authorList>
    </citation>
    <scope>NUCLEOTIDE SEQUENCE [LARGE SCALE GENOMIC DNA]</scope>
    <source>
        <strain evidence="15">UAMH 139</strain>
    </source>
</reference>
<evidence type="ECO:0000256" key="2">
    <source>
        <dbReference type="ARBA" id="ARBA00022527"/>
    </source>
</evidence>
<keyword evidence="5 14" id="KW-0418">Kinase</keyword>
<dbReference type="PROSITE" id="PS50011">
    <property type="entry name" value="PROTEIN_KINASE_DOM"/>
    <property type="match status" value="1"/>
</dbReference>
<evidence type="ECO:0000256" key="11">
    <source>
        <dbReference type="PROSITE-ProRule" id="PRU10141"/>
    </source>
</evidence>
<evidence type="ECO:0000256" key="5">
    <source>
        <dbReference type="ARBA" id="ARBA00022777"/>
    </source>
</evidence>
<comment type="caution">
    <text evidence="14">The sequence shown here is derived from an EMBL/GenBank/DDBJ whole genome shotgun (WGS) entry which is preliminary data.</text>
</comment>
<comment type="catalytic activity">
    <reaction evidence="8">
        <text>L-seryl-[protein] + ATP = O-phospho-L-seryl-[protein] + ADP + H(+)</text>
        <dbReference type="Rhea" id="RHEA:17989"/>
        <dbReference type="Rhea" id="RHEA-COMP:9863"/>
        <dbReference type="Rhea" id="RHEA-COMP:11604"/>
        <dbReference type="ChEBI" id="CHEBI:15378"/>
        <dbReference type="ChEBI" id="CHEBI:29999"/>
        <dbReference type="ChEBI" id="CHEBI:30616"/>
        <dbReference type="ChEBI" id="CHEBI:83421"/>
        <dbReference type="ChEBI" id="CHEBI:456216"/>
        <dbReference type="EC" id="2.7.12.1"/>
    </reaction>
</comment>
<dbReference type="STRING" id="2060906.A0A0H1BIP1"/>
<accession>A0A0H1BIP1</accession>
<dbReference type="GO" id="GO:0043484">
    <property type="term" value="P:regulation of RNA splicing"/>
    <property type="evidence" value="ECO:0007669"/>
    <property type="project" value="TreeGrafter"/>
</dbReference>
<dbReference type="OrthoDB" id="283111at2759"/>
<comment type="similarity">
    <text evidence="7">Belongs to the protein kinase superfamily. CMGC Ser/Thr protein kinase family. Lammer subfamily.</text>
</comment>
<evidence type="ECO:0000256" key="3">
    <source>
        <dbReference type="ARBA" id="ARBA00022679"/>
    </source>
</evidence>
<keyword evidence="4 11" id="KW-0547">Nucleotide-binding</keyword>
<feature type="compositionally biased region" description="Low complexity" evidence="12">
    <location>
        <begin position="78"/>
        <end position="88"/>
    </location>
</feature>
<feature type="binding site" evidence="11">
    <location>
        <position position="371"/>
    </location>
    <ligand>
        <name>ATP</name>
        <dbReference type="ChEBI" id="CHEBI:30616"/>
    </ligand>
</feature>
<dbReference type="Gene3D" id="1.10.510.10">
    <property type="entry name" value="Transferase(Phosphotransferase) domain 1"/>
    <property type="match status" value="1"/>
</dbReference>
<sequence>MSTPSTATATHPSRHPHYGYPHHQTYHQSASTAYPSSSAATAASASSSRLANSYTYPTATATSSQPNNATLPLPAPSKPASSSSSSISHHQANMAPYQTQPSSATTLPTAQSRRKKPDWAEFYKNGVPKEIIVIDDDDDVNPNGINNQENHNSTTSTRQKLPLSHTTARSGIAPGINGAAAAAAHAAPATKRRRTGMETAIDMSFYDRPAFSIHPQQYGEDSSGTSISTDRTTSLHTTAPTSMGSHGSAPSTNLYYDDAAAIGQKRKRVVTRKSARDEQKRRELEVSGDAFSSYIPPPKPPIKAKDVTVPVIRDYHLPKNQKVDDDDGHYIVTPDTNLTERYSIIKLLGQGTFGKVVEAYDKQKKTRCAVKIIRSVQKYREASRIELRVLSTLASNDRTNRNKCIHLRDCFDFRNHICIVTDLLGQSVFDFLKGNGFVPFPSSQIQNFARQLLTSVAFLHDLNLIHTDLKPENILLVNNAYQTFTYNRAIPSSSHTSTRNARQRRVLLNSEIRLIDFGSATFNDEYHSSVVSTRHYRAPEIILNLGWSFPCDIWSIGCILVEFFTGDALFQTHDNLEHLAMMESVCGSKIDARIVKQVMQGRSGSVNAAAKYFNRSKLDYPNAETSKASKKYVRAMKALHEFIPATTTFNKHFLDLLRRIFVYDPKSRITAKQALKHPWFKESIIDDGTEALRIGQQIRDDLATTSRSAS</sequence>
<protein>
    <recommendedName>
        <fullName evidence="1">dual-specificity kinase</fullName>
        <ecNumber evidence="1">2.7.12.1</ecNumber>
    </recommendedName>
</protein>
<dbReference type="PROSITE" id="PS00108">
    <property type="entry name" value="PROTEIN_KINASE_ST"/>
    <property type="match status" value="1"/>
</dbReference>
<feature type="compositionally biased region" description="Low complexity" evidence="12">
    <location>
        <begin position="29"/>
        <end position="64"/>
    </location>
</feature>